<name>A0A2S1QW43_9FLAO</name>
<proteinExistence type="inferred from homology"/>
<evidence type="ECO:0000313" key="10">
    <source>
        <dbReference type="Proteomes" id="UP000244929"/>
    </source>
</evidence>
<dbReference type="GO" id="GO:0005886">
    <property type="term" value="C:plasma membrane"/>
    <property type="evidence" value="ECO:0007669"/>
    <property type="project" value="UniProtKB-SubCell"/>
</dbReference>
<keyword evidence="10" id="KW-1185">Reference proteome</keyword>
<keyword evidence="4" id="KW-1003">Cell membrane</keyword>
<dbReference type="PANTHER" id="PTHR21716:SF53">
    <property type="entry name" value="PERMEASE PERM-RELATED"/>
    <property type="match status" value="1"/>
</dbReference>
<gene>
    <name evidence="9" type="ORF">HYN59_05630</name>
</gene>
<dbReference type="InterPro" id="IPR002549">
    <property type="entry name" value="AI-2E-like"/>
</dbReference>
<evidence type="ECO:0000256" key="5">
    <source>
        <dbReference type="ARBA" id="ARBA00022692"/>
    </source>
</evidence>
<feature type="transmembrane region" description="Helical" evidence="8">
    <location>
        <begin position="202"/>
        <end position="225"/>
    </location>
</feature>
<comment type="subcellular location">
    <subcellularLocation>
        <location evidence="1">Cell membrane</location>
        <topology evidence="1">Multi-pass membrane protein</topology>
    </subcellularLocation>
</comment>
<feature type="transmembrane region" description="Helical" evidence="8">
    <location>
        <begin position="65"/>
        <end position="84"/>
    </location>
</feature>
<accession>A0A2S1QW43</accession>
<evidence type="ECO:0000256" key="6">
    <source>
        <dbReference type="ARBA" id="ARBA00022989"/>
    </source>
</evidence>
<feature type="transmembrane region" description="Helical" evidence="8">
    <location>
        <begin position="145"/>
        <end position="169"/>
    </location>
</feature>
<feature type="transmembrane region" description="Helical" evidence="8">
    <location>
        <begin position="231"/>
        <end position="254"/>
    </location>
</feature>
<organism evidence="9 10">
    <name type="scientific">Flavobacterium album</name>
    <dbReference type="NCBI Taxonomy" id="2175091"/>
    <lineage>
        <taxon>Bacteria</taxon>
        <taxon>Pseudomonadati</taxon>
        <taxon>Bacteroidota</taxon>
        <taxon>Flavobacteriia</taxon>
        <taxon>Flavobacteriales</taxon>
        <taxon>Flavobacteriaceae</taxon>
        <taxon>Flavobacterium</taxon>
    </lineage>
</organism>
<dbReference type="OrthoDB" id="9793390at2"/>
<keyword evidence="7 8" id="KW-0472">Membrane</keyword>
<evidence type="ECO:0000256" key="7">
    <source>
        <dbReference type="ARBA" id="ARBA00023136"/>
    </source>
</evidence>
<dbReference type="PANTHER" id="PTHR21716">
    <property type="entry name" value="TRANSMEMBRANE PROTEIN"/>
    <property type="match status" value="1"/>
</dbReference>
<feature type="transmembrane region" description="Helical" evidence="8">
    <location>
        <begin position="266"/>
        <end position="288"/>
    </location>
</feature>
<dbReference type="EMBL" id="CP029186">
    <property type="protein sequence ID" value="AWH84630.1"/>
    <property type="molecule type" value="Genomic_DNA"/>
</dbReference>
<dbReference type="KEGG" id="falb:HYN59_05630"/>
<keyword evidence="6 8" id="KW-1133">Transmembrane helix</keyword>
<evidence type="ECO:0000256" key="8">
    <source>
        <dbReference type="SAM" id="Phobius"/>
    </source>
</evidence>
<evidence type="ECO:0000313" key="9">
    <source>
        <dbReference type="EMBL" id="AWH84630.1"/>
    </source>
</evidence>
<evidence type="ECO:0000256" key="4">
    <source>
        <dbReference type="ARBA" id="ARBA00022475"/>
    </source>
</evidence>
<evidence type="ECO:0000256" key="1">
    <source>
        <dbReference type="ARBA" id="ARBA00004651"/>
    </source>
</evidence>
<feature type="transmembrane region" description="Helical" evidence="8">
    <location>
        <begin position="35"/>
        <end position="53"/>
    </location>
</feature>
<keyword evidence="3" id="KW-0813">Transport</keyword>
<reference evidence="9 10" key="1">
    <citation type="submission" date="2018-04" db="EMBL/GenBank/DDBJ databases">
        <title>Genome sequencing of Flavobacterium sp. HYN0059.</title>
        <authorList>
            <person name="Yi H."/>
            <person name="Baek C."/>
        </authorList>
    </citation>
    <scope>NUCLEOTIDE SEQUENCE [LARGE SCALE GENOMIC DNA]</scope>
    <source>
        <strain evidence="9 10">HYN0059</strain>
    </source>
</reference>
<dbReference type="AlphaFoldDB" id="A0A2S1QW43"/>
<dbReference type="Pfam" id="PF01594">
    <property type="entry name" value="AI-2E_transport"/>
    <property type="match status" value="1"/>
</dbReference>
<comment type="similarity">
    <text evidence="2">Belongs to the autoinducer-2 exporter (AI-2E) (TC 2.A.86) family.</text>
</comment>
<keyword evidence="5 8" id="KW-0812">Transmembrane</keyword>
<protein>
    <submittedName>
        <fullName evidence="9">AI-2E family transporter</fullName>
    </submittedName>
</protein>
<dbReference type="RefSeq" id="WP_108777336.1">
    <property type="nucleotide sequence ID" value="NZ_CP029186.1"/>
</dbReference>
<feature type="transmembrane region" description="Helical" evidence="8">
    <location>
        <begin position="12"/>
        <end position="29"/>
    </location>
</feature>
<sequence length="374" mass="41752">MDTLKVPNYIKSVYIALLIIIIVFFMIVAKKLLVPLFISGYIAMLLTSSCNFLERRKIPRSISAFICLFLFIGVIAGIFIFAYFEVRGFMQDVGTNLSDKLNGFVIAANNWCFETFGFDLGMRNGFEMKKAVAIVQTDDASPTQLIFTTLGTLSDIVLLPVFIFFLLIYRDHLAIFITKVFRRQNNDGLLEKMTSIRKIVHAYLLGSGKVMLILGVVNTGVLFALGIEHAIFFGMFAGMLNIIPYLGPSLGVILPFTFALLTKDSAFYPIAIVVAFTFIQLLESAFLTPKITGGNVNLNALVTFIGLLIGGYIWGIMGMILIIPTIAILKKLFELSPDTQPYAYLFGEEDSNWFRRRERRSKAKVARAEGEANA</sequence>
<feature type="transmembrane region" description="Helical" evidence="8">
    <location>
        <begin position="300"/>
        <end position="323"/>
    </location>
</feature>
<dbReference type="Proteomes" id="UP000244929">
    <property type="component" value="Chromosome"/>
</dbReference>
<dbReference type="GO" id="GO:0055085">
    <property type="term" value="P:transmembrane transport"/>
    <property type="evidence" value="ECO:0007669"/>
    <property type="project" value="TreeGrafter"/>
</dbReference>
<evidence type="ECO:0000256" key="3">
    <source>
        <dbReference type="ARBA" id="ARBA00022448"/>
    </source>
</evidence>
<evidence type="ECO:0000256" key="2">
    <source>
        <dbReference type="ARBA" id="ARBA00009773"/>
    </source>
</evidence>